<dbReference type="PANTHER" id="PTHR43401:SF2">
    <property type="entry name" value="L-THREONINE 3-DEHYDROGENASE"/>
    <property type="match status" value="1"/>
</dbReference>
<dbReference type="PANTHER" id="PTHR43401">
    <property type="entry name" value="L-THREONINE 3-DEHYDROGENASE"/>
    <property type="match status" value="1"/>
</dbReference>
<gene>
    <name evidence="5" type="ORF">I5E68_14975</name>
</gene>
<comment type="caution">
    <text evidence="5">The sequence shown here is derived from an EMBL/GenBank/DDBJ whole genome shotgun (WGS) entry which is preliminary data.</text>
</comment>
<sequence>MKAAQLHAPGDIRVVDLPVPQPGPGQVLVKVMAYAPYGTDVGTYLNKGGRYVKDYPVGIGADFSGVVAGLGEGVEGLREGDRVSALALDHCGTCANCKAGRQNLCLDPAFKTLVRQTCCEEYTLVSARKLAVLPDAVGFDDAAMLAGPVDALNAFTRMGLKAGDTVGILGVGAMGLGAVAMARALDLDVVAIGGSGKRSQLAGELGAARLFPIAAHGEAVSDAVLVALPGGLPAVMETTASEWGMAQAFAVAAPGASVALTGGGALPVSNWEIVDRELAIFGVRAGAGQAQVLDLIASGKLSLRPTVTRRFALDDVAQAFSLLAGPEARDVGRVIIEIGEAE</sequence>
<feature type="domain" description="Enoyl reductase (ER)" evidence="4">
    <location>
        <begin position="7"/>
        <end position="336"/>
    </location>
</feature>
<dbReference type="EMBL" id="JADZGI010000002">
    <property type="protein sequence ID" value="MBH0114246.1"/>
    <property type="molecule type" value="Genomic_DNA"/>
</dbReference>
<keyword evidence="6" id="KW-1185">Reference proteome</keyword>
<reference evidence="5" key="1">
    <citation type="submission" date="2020-11" db="EMBL/GenBank/DDBJ databases">
        <title>Novosphingobium aureum sp. nov., a marine bacterium isolated from sediment of a salt flat.</title>
        <authorList>
            <person name="Yoo Y."/>
            <person name="Kim J.-J."/>
        </authorList>
    </citation>
    <scope>NUCLEOTIDE SEQUENCE</scope>
    <source>
        <strain evidence="5">YJ-S2-02</strain>
    </source>
</reference>
<dbReference type="GO" id="GO:0046872">
    <property type="term" value="F:metal ion binding"/>
    <property type="evidence" value="ECO:0007669"/>
    <property type="project" value="UniProtKB-KW"/>
</dbReference>
<name>A0A931HF75_9SPHN</name>
<keyword evidence="3" id="KW-0560">Oxidoreductase</keyword>
<evidence type="ECO:0000313" key="6">
    <source>
        <dbReference type="Proteomes" id="UP000617634"/>
    </source>
</evidence>
<dbReference type="SUPFAM" id="SSF51735">
    <property type="entry name" value="NAD(P)-binding Rossmann-fold domains"/>
    <property type="match status" value="1"/>
</dbReference>
<evidence type="ECO:0000256" key="1">
    <source>
        <dbReference type="ARBA" id="ARBA00022723"/>
    </source>
</evidence>
<dbReference type="InterPro" id="IPR013149">
    <property type="entry name" value="ADH-like_C"/>
</dbReference>
<evidence type="ECO:0000256" key="2">
    <source>
        <dbReference type="ARBA" id="ARBA00022833"/>
    </source>
</evidence>
<dbReference type="RefSeq" id="WP_197165378.1">
    <property type="nucleotide sequence ID" value="NZ_JADZGI010000002.1"/>
</dbReference>
<dbReference type="Proteomes" id="UP000617634">
    <property type="component" value="Unassembled WGS sequence"/>
</dbReference>
<keyword evidence="2" id="KW-0862">Zinc</keyword>
<accession>A0A931HF75</accession>
<dbReference type="InterPro" id="IPR013154">
    <property type="entry name" value="ADH-like_N"/>
</dbReference>
<dbReference type="InterPro" id="IPR050129">
    <property type="entry name" value="Zn_alcohol_dh"/>
</dbReference>
<dbReference type="InterPro" id="IPR036291">
    <property type="entry name" value="NAD(P)-bd_dom_sf"/>
</dbReference>
<keyword evidence="1" id="KW-0479">Metal-binding</keyword>
<dbReference type="Gene3D" id="3.40.50.720">
    <property type="entry name" value="NAD(P)-binding Rossmann-like Domain"/>
    <property type="match status" value="1"/>
</dbReference>
<organism evidence="5 6">
    <name type="scientific">Novosphingobium aureum</name>
    <dbReference type="NCBI Taxonomy" id="2792964"/>
    <lineage>
        <taxon>Bacteria</taxon>
        <taxon>Pseudomonadati</taxon>
        <taxon>Pseudomonadota</taxon>
        <taxon>Alphaproteobacteria</taxon>
        <taxon>Sphingomonadales</taxon>
        <taxon>Sphingomonadaceae</taxon>
        <taxon>Novosphingobium</taxon>
    </lineage>
</organism>
<dbReference type="SMART" id="SM00829">
    <property type="entry name" value="PKS_ER"/>
    <property type="match status" value="1"/>
</dbReference>
<dbReference type="InterPro" id="IPR020843">
    <property type="entry name" value="ER"/>
</dbReference>
<dbReference type="InterPro" id="IPR011032">
    <property type="entry name" value="GroES-like_sf"/>
</dbReference>
<dbReference type="Pfam" id="PF00107">
    <property type="entry name" value="ADH_zinc_N"/>
    <property type="match status" value="1"/>
</dbReference>
<protein>
    <submittedName>
        <fullName evidence="5">Alcohol dehydrogenase catalytic domain-containing protein</fullName>
    </submittedName>
</protein>
<proteinExistence type="predicted"/>
<dbReference type="Gene3D" id="3.90.180.10">
    <property type="entry name" value="Medium-chain alcohol dehydrogenases, catalytic domain"/>
    <property type="match status" value="1"/>
</dbReference>
<evidence type="ECO:0000313" key="5">
    <source>
        <dbReference type="EMBL" id="MBH0114246.1"/>
    </source>
</evidence>
<dbReference type="Pfam" id="PF08240">
    <property type="entry name" value="ADH_N"/>
    <property type="match status" value="1"/>
</dbReference>
<dbReference type="GO" id="GO:0016491">
    <property type="term" value="F:oxidoreductase activity"/>
    <property type="evidence" value="ECO:0007669"/>
    <property type="project" value="UniProtKB-KW"/>
</dbReference>
<dbReference type="SUPFAM" id="SSF50129">
    <property type="entry name" value="GroES-like"/>
    <property type="match status" value="1"/>
</dbReference>
<evidence type="ECO:0000256" key="3">
    <source>
        <dbReference type="ARBA" id="ARBA00023002"/>
    </source>
</evidence>
<dbReference type="AlphaFoldDB" id="A0A931HF75"/>
<evidence type="ECO:0000259" key="4">
    <source>
        <dbReference type="SMART" id="SM00829"/>
    </source>
</evidence>